<gene>
    <name evidence="4" type="ORF">BON22_1701</name>
</gene>
<dbReference type="PANTHER" id="PTHR48112">
    <property type="entry name" value="HIGH MOBILITY GROUP PROTEIN DSP1"/>
    <property type="match status" value="1"/>
</dbReference>
<evidence type="ECO:0000256" key="2">
    <source>
        <dbReference type="PROSITE-ProRule" id="PRU00267"/>
    </source>
</evidence>
<keyword evidence="1 2" id="KW-0238">DNA-binding</keyword>
<dbReference type="EMBL" id="MPUK01000002">
    <property type="protein sequence ID" value="ONH68886.1"/>
    <property type="molecule type" value="Genomic_DNA"/>
</dbReference>
<dbReference type="Proteomes" id="UP000189513">
    <property type="component" value="Unassembled WGS sequence"/>
</dbReference>
<dbReference type="SMART" id="SM00398">
    <property type="entry name" value="HMG"/>
    <property type="match status" value="2"/>
</dbReference>
<organism evidence="4 5">
    <name type="scientific">Cyberlindnera fabianii</name>
    <name type="common">Yeast</name>
    <name type="synonym">Hansenula fabianii</name>
    <dbReference type="NCBI Taxonomy" id="36022"/>
    <lineage>
        <taxon>Eukaryota</taxon>
        <taxon>Fungi</taxon>
        <taxon>Dikarya</taxon>
        <taxon>Ascomycota</taxon>
        <taxon>Saccharomycotina</taxon>
        <taxon>Saccharomycetes</taxon>
        <taxon>Phaffomycetales</taxon>
        <taxon>Phaffomycetaceae</taxon>
        <taxon>Cyberlindnera</taxon>
    </lineage>
</organism>
<evidence type="ECO:0000313" key="4">
    <source>
        <dbReference type="EMBL" id="ONH68886.1"/>
    </source>
</evidence>
<name>A0A1V2LC23_CYBFA</name>
<dbReference type="Gene3D" id="1.10.30.10">
    <property type="entry name" value="High mobility group box domain"/>
    <property type="match status" value="2"/>
</dbReference>
<dbReference type="SUPFAM" id="SSF47095">
    <property type="entry name" value="HMG-box"/>
    <property type="match status" value="2"/>
</dbReference>
<feature type="DNA-binding region" description="HMG box" evidence="2">
    <location>
        <begin position="135"/>
        <end position="203"/>
    </location>
</feature>
<protein>
    <submittedName>
        <fullName evidence="4">High mobility group protein B3</fullName>
    </submittedName>
</protein>
<dbReference type="GO" id="GO:0003677">
    <property type="term" value="F:DNA binding"/>
    <property type="evidence" value="ECO:0007669"/>
    <property type="project" value="UniProtKB-UniRule"/>
</dbReference>
<feature type="domain" description="HMG box" evidence="3">
    <location>
        <begin position="135"/>
        <end position="203"/>
    </location>
</feature>
<comment type="caution">
    <text evidence="4">The sequence shown here is derived from an EMBL/GenBank/DDBJ whole genome shotgun (WGS) entry which is preliminary data.</text>
</comment>
<evidence type="ECO:0000256" key="1">
    <source>
        <dbReference type="ARBA" id="ARBA00023125"/>
    </source>
</evidence>
<evidence type="ECO:0000259" key="3">
    <source>
        <dbReference type="PROSITE" id="PS50118"/>
    </source>
</evidence>
<reference evidence="5" key="1">
    <citation type="journal article" date="2017" name="Genome Announc.">
        <title>Genome sequences of Cyberlindnera fabianii 65, Pichia kudriavzevii 129, and Saccharomyces cerevisiae 131 isolated from fermented masau fruits in Zimbabwe.</title>
        <authorList>
            <person name="van Rijswijck I.M.H."/>
            <person name="Derks M.F.L."/>
            <person name="Abee T."/>
            <person name="de Ridder D."/>
            <person name="Smid E.J."/>
        </authorList>
    </citation>
    <scope>NUCLEOTIDE SEQUENCE [LARGE SCALE GENOMIC DNA]</scope>
    <source>
        <strain evidence="5">65</strain>
    </source>
</reference>
<keyword evidence="5" id="KW-1185">Reference proteome</keyword>
<dbReference type="STRING" id="36022.A0A1V2LC23"/>
<keyword evidence="2" id="KW-0539">Nucleus</keyword>
<dbReference type="VEuPathDB" id="FungiDB:BON22_1701"/>
<dbReference type="InterPro" id="IPR050342">
    <property type="entry name" value="HMGB"/>
</dbReference>
<dbReference type="AlphaFoldDB" id="A0A1V2LC23"/>
<dbReference type="InterPro" id="IPR036910">
    <property type="entry name" value="HMG_box_dom_sf"/>
</dbReference>
<dbReference type="Pfam" id="PF00505">
    <property type="entry name" value="HMG_box"/>
    <property type="match status" value="1"/>
</dbReference>
<sequence>MLSMLRSRLAARVVAPSFAAATAVAPLTSQFSTLSITLAPKKKTASPKKAPAKKPAPKPKKIKRTVSAYCFFVKDAFVNDREELMAVPFKERAALLRQKWNSLSQSELDKYNELHEKDAERNAAEVAEKIKNGPPKRPLTGYFTWLMEERPTLIAHNPGASSKELIKLGAEGWKNLPEYEKQTYNHEAAKNLAKWSAQYAKWKVQQEAA</sequence>
<dbReference type="Pfam" id="PF09011">
    <property type="entry name" value="HMG_box_2"/>
    <property type="match status" value="1"/>
</dbReference>
<dbReference type="PROSITE" id="PS50118">
    <property type="entry name" value="HMG_BOX_2"/>
    <property type="match status" value="1"/>
</dbReference>
<dbReference type="CDD" id="cd00084">
    <property type="entry name" value="HMG-box_SF"/>
    <property type="match status" value="1"/>
</dbReference>
<evidence type="ECO:0000313" key="5">
    <source>
        <dbReference type="Proteomes" id="UP000189513"/>
    </source>
</evidence>
<dbReference type="GO" id="GO:0005634">
    <property type="term" value="C:nucleus"/>
    <property type="evidence" value="ECO:0007669"/>
    <property type="project" value="UniProtKB-UniRule"/>
</dbReference>
<dbReference type="InterPro" id="IPR009071">
    <property type="entry name" value="HMG_box_dom"/>
</dbReference>
<proteinExistence type="predicted"/>
<accession>A0A1V2LC23</accession>